<evidence type="ECO:0000313" key="1">
    <source>
        <dbReference type="EMBL" id="KAJ8431084.1"/>
    </source>
</evidence>
<accession>A0A9Q1Q779</accession>
<dbReference type="OrthoDB" id="723791at2759"/>
<proteinExistence type="predicted"/>
<gene>
    <name evidence="1" type="ORF">Cgig2_031116</name>
</gene>
<comment type="caution">
    <text evidence="1">The sequence shown here is derived from an EMBL/GenBank/DDBJ whole genome shotgun (WGS) entry which is preliminary data.</text>
</comment>
<sequence>MVKGDVEGVEAIDLNSGGEARNMPQLWMCAAGLVRCCGVRLSWCSDLKVSSGKRRQPIMEGRRWRLKTAGDGFVLDKDGRGLPVTRRIVELGKDDLLMAELARMVMRKLLDANKEPDKLGLWLSLYDMDANEWGDVSENPKYIEDVRGMGEYAWDEALWRILMEAVEEM</sequence>
<dbReference type="AlphaFoldDB" id="A0A9Q1Q779"/>
<reference evidence="1" key="1">
    <citation type="submission" date="2022-04" db="EMBL/GenBank/DDBJ databases">
        <title>Carnegiea gigantea Genome sequencing and assembly v2.</title>
        <authorList>
            <person name="Copetti D."/>
            <person name="Sanderson M.J."/>
            <person name="Burquez A."/>
            <person name="Wojciechowski M.F."/>
        </authorList>
    </citation>
    <scope>NUCLEOTIDE SEQUENCE</scope>
    <source>
        <strain evidence="1">SGP5-SGP5p</strain>
        <tissue evidence="1">Aerial part</tissue>
    </source>
</reference>
<organism evidence="1 2">
    <name type="scientific">Carnegiea gigantea</name>
    <dbReference type="NCBI Taxonomy" id="171969"/>
    <lineage>
        <taxon>Eukaryota</taxon>
        <taxon>Viridiplantae</taxon>
        <taxon>Streptophyta</taxon>
        <taxon>Embryophyta</taxon>
        <taxon>Tracheophyta</taxon>
        <taxon>Spermatophyta</taxon>
        <taxon>Magnoliopsida</taxon>
        <taxon>eudicotyledons</taxon>
        <taxon>Gunneridae</taxon>
        <taxon>Pentapetalae</taxon>
        <taxon>Caryophyllales</taxon>
        <taxon>Cactineae</taxon>
        <taxon>Cactaceae</taxon>
        <taxon>Cactoideae</taxon>
        <taxon>Echinocereeae</taxon>
        <taxon>Carnegiea</taxon>
    </lineage>
</organism>
<dbReference type="Proteomes" id="UP001153076">
    <property type="component" value="Unassembled WGS sequence"/>
</dbReference>
<name>A0A9Q1Q779_9CARY</name>
<keyword evidence="2" id="KW-1185">Reference proteome</keyword>
<evidence type="ECO:0000313" key="2">
    <source>
        <dbReference type="Proteomes" id="UP001153076"/>
    </source>
</evidence>
<dbReference type="EMBL" id="JAKOGI010000723">
    <property type="protein sequence ID" value="KAJ8431084.1"/>
    <property type="molecule type" value="Genomic_DNA"/>
</dbReference>
<protein>
    <submittedName>
        <fullName evidence="1">Uncharacterized protein</fullName>
    </submittedName>
</protein>